<dbReference type="Gene3D" id="3.40.190.10">
    <property type="entry name" value="Periplasmic binding protein-like II"/>
    <property type="match status" value="1"/>
</dbReference>
<dbReference type="Proteomes" id="UP000037175">
    <property type="component" value="Unassembled WGS sequence"/>
</dbReference>
<evidence type="ECO:0000313" key="7">
    <source>
        <dbReference type="Proteomes" id="UP000037175"/>
    </source>
</evidence>
<dbReference type="SUPFAM" id="SSF53850">
    <property type="entry name" value="Periplasmic binding protein-like II"/>
    <property type="match status" value="1"/>
</dbReference>
<evidence type="ECO:0000259" key="5">
    <source>
        <dbReference type="Pfam" id="PF00496"/>
    </source>
</evidence>
<gene>
    <name evidence="6" type="ORF">Tfer_2394</name>
</gene>
<dbReference type="GO" id="GO:0015833">
    <property type="term" value="P:peptide transport"/>
    <property type="evidence" value="ECO:0007669"/>
    <property type="project" value="TreeGrafter"/>
</dbReference>
<dbReference type="FunFam" id="3.40.190.10:FF:000036">
    <property type="entry name" value="Dipeptide ABC transporter, substrate-binding protein"/>
    <property type="match status" value="1"/>
</dbReference>
<dbReference type="InterPro" id="IPR030678">
    <property type="entry name" value="Peptide/Ni-bd"/>
</dbReference>
<dbReference type="InterPro" id="IPR000914">
    <property type="entry name" value="SBP_5_dom"/>
</dbReference>
<dbReference type="GO" id="GO:1904680">
    <property type="term" value="F:peptide transmembrane transporter activity"/>
    <property type="evidence" value="ECO:0007669"/>
    <property type="project" value="TreeGrafter"/>
</dbReference>
<dbReference type="InterPro" id="IPR039424">
    <property type="entry name" value="SBP_5"/>
</dbReference>
<feature type="signal peptide" evidence="4">
    <location>
        <begin position="1"/>
        <end position="21"/>
    </location>
</feature>
<name>A0A0L6W0C7_9FIRM</name>
<dbReference type="PATRIC" id="fig|281456.6.peg.2532"/>
<proteinExistence type="inferred from homology"/>
<feature type="chain" id="PRO_5038771713" evidence="4">
    <location>
        <begin position="22"/>
        <end position="539"/>
    </location>
</feature>
<dbReference type="PROSITE" id="PS51257">
    <property type="entry name" value="PROKAR_LIPOPROTEIN"/>
    <property type="match status" value="1"/>
</dbReference>
<reference evidence="7" key="1">
    <citation type="submission" date="2015-07" db="EMBL/GenBank/DDBJ databases">
        <title>Complete Genome of Thermincola ferriacetica strain Z-0001T.</title>
        <authorList>
            <person name="Lusk B."/>
            <person name="Badalamenti J.P."/>
            <person name="Parameswaran P."/>
            <person name="Bond D.R."/>
            <person name="Torres C.I."/>
        </authorList>
    </citation>
    <scope>NUCLEOTIDE SEQUENCE [LARGE SCALE GENOMIC DNA]</scope>
    <source>
        <strain evidence="7">Z-0001</strain>
    </source>
</reference>
<evidence type="ECO:0000256" key="3">
    <source>
        <dbReference type="ARBA" id="ARBA00022729"/>
    </source>
</evidence>
<evidence type="ECO:0000256" key="1">
    <source>
        <dbReference type="ARBA" id="ARBA00005695"/>
    </source>
</evidence>
<sequence precursor="true">MKRMKKIVTLFLALTVAFGLVGCTGAKKQGENKGAPGGNKEKVFVFGKSGDASGLDPINVTDGESLYVTQQIFDTLLDYEEDSTEVKPGLATEWENSRDGKEWTLKLRQGVKFHDGTPFNAEAVKFNFDRWRDEKNPYHKGGDFSYYTAMFSGFPGVIKDVIVVDEYTVKFVLTKPMAPFLANLAMATFGISSPEAIKKYGEDYFKHPVGTGPFKFVKWEKDQQIVVEKNPEYWGGKPKVDKVVFRVIPDNSARFLELKAGTIDAMIGLNPDDVENVKNDPNLQLLLRPSMNVGYLAINVEKKPFDNLQVRQAINYAINKKALIDAFYAGLAKPAKNPMPPSLWGYNDKVKDYEYDPAKAKALLAEAGYPNGFKTTLWAMPVARDYMPQPKEIGQAIQQDLAKVGIDAKIVTYDWTTYIEKGQNGEHDLYLFGWIGDNGDPDNFLYYLLDKSNTVKGTAGNVSFYKGEKVSALLTEAQRETDQAKRAKLYEEAQELIHEEAPWVPLVHATPPVAARKSITGWVPHATGTECFINIDKTE</sequence>
<evidence type="ECO:0000313" key="6">
    <source>
        <dbReference type="EMBL" id="KNZ69032.1"/>
    </source>
</evidence>
<dbReference type="Pfam" id="PF00496">
    <property type="entry name" value="SBP_bac_5"/>
    <property type="match status" value="1"/>
</dbReference>
<dbReference type="Gene3D" id="3.10.105.10">
    <property type="entry name" value="Dipeptide-binding Protein, Domain 3"/>
    <property type="match status" value="1"/>
</dbReference>
<organism evidence="6 7">
    <name type="scientific">Thermincola ferriacetica</name>
    <dbReference type="NCBI Taxonomy" id="281456"/>
    <lineage>
        <taxon>Bacteria</taxon>
        <taxon>Bacillati</taxon>
        <taxon>Bacillota</taxon>
        <taxon>Clostridia</taxon>
        <taxon>Eubacteriales</taxon>
        <taxon>Thermincolaceae</taxon>
        <taxon>Thermincola</taxon>
    </lineage>
</organism>
<accession>A0A0L6W0C7</accession>
<protein>
    <submittedName>
        <fullName evidence="6">Family 5 extracellular solute-binding protein</fullName>
    </submittedName>
</protein>
<comment type="caution">
    <text evidence="6">The sequence shown here is derived from an EMBL/GenBank/DDBJ whole genome shotgun (WGS) entry which is preliminary data.</text>
</comment>
<keyword evidence="2" id="KW-0813">Transport</keyword>
<keyword evidence="7" id="KW-1185">Reference proteome</keyword>
<evidence type="ECO:0000256" key="2">
    <source>
        <dbReference type="ARBA" id="ARBA00022448"/>
    </source>
</evidence>
<feature type="domain" description="Solute-binding protein family 5" evidence="5">
    <location>
        <begin position="85"/>
        <end position="453"/>
    </location>
</feature>
<dbReference type="GO" id="GO:0043190">
    <property type="term" value="C:ATP-binding cassette (ABC) transporter complex"/>
    <property type="evidence" value="ECO:0007669"/>
    <property type="project" value="InterPro"/>
</dbReference>
<comment type="similarity">
    <text evidence="1">Belongs to the bacterial solute-binding protein 5 family.</text>
</comment>
<evidence type="ECO:0000256" key="4">
    <source>
        <dbReference type="SAM" id="SignalP"/>
    </source>
</evidence>
<dbReference type="PANTHER" id="PTHR30290">
    <property type="entry name" value="PERIPLASMIC BINDING COMPONENT OF ABC TRANSPORTER"/>
    <property type="match status" value="1"/>
</dbReference>
<dbReference type="Gene3D" id="3.90.76.10">
    <property type="entry name" value="Dipeptide-binding Protein, Domain 1"/>
    <property type="match status" value="1"/>
</dbReference>
<dbReference type="AlphaFoldDB" id="A0A0L6W0C7"/>
<keyword evidence="3 4" id="KW-0732">Signal</keyword>
<dbReference type="PIRSF" id="PIRSF002741">
    <property type="entry name" value="MppA"/>
    <property type="match status" value="1"/>
</dbReference>
<dbReference type="EMBL" id="LGTE01000018">
    <property type="protein sequence ID" value="KNZ69032.1"/>
    <property type="molecule type" value="Genomic_DNA"/>
</dbReference>
<dbReference type="CDD" id="cd08493">
    <property type="entry name" value="PBP2_DppA_like"/>
    <property type="match status" value="1"/>
</dbReference>
<dbReference type="GO" id="GO:0042597">
    <property type="term" value="C:periplasmic space"/>
    <property type="evidence" value="ECO:0007669"/>
    <property type="project" value="UniProtKB-ARBA"/>
</dbReference>
<dbReference type="PANTHER" id="PTHR30290:SF9">
    <property type="entry name" value="OLIGOPEPTIDE-BINDING PROTEIN APPA"/>
    <property type="match status" value="1"/>
</dbReference>
<dbReference type="RefSeq" id="WP_083436924.1">
    <property type="nucleotide sequence ID" value="NZ_LGTE01000018.1"/>
</dbReference>